<dbReference type="EMBL" id="FXAT01000020">
    <property type="protein sequence ID" value="SMG61204.1"/>
    <property type="molecule type" value="Genomic_DNA"/>
</dbReference>
<reference evidence="2" key="1">
    <citation type="submission" date="2017-04" db="EMBL/GenBank/DDBJ databases">
        <authorList>
            <person name="Varghese N."/>
            <person name="Submissions S."/>
        </authorList>
    </citation>
    <scope>NUCLEOTIDE SEQUENCE [LARGE SCALE GENOMIC DNA]</scope>
    <source>
        <strain evidence="2">LMG 29540</strain>
    </source>
</reference>
<evidence type="ECO:0000313" key="1">
    <source>
        <dbReference type="EMBL" id="SMG61204.1"/>
    </source>
</evidence>
<dbReference type="AlphaFoldDB" id="A0A1X7M620"/>
<organism evidence="1 2">
    <name type="scientific">Paraburkholderia susongensis</name>
    <dbReference type="NCBI Taxonomy" id="1515439"/>
    <lineage>
        <taxon>Bacteria</taxon>
        <taxon>Pseudomonadati</taxon>
        <taxon>Pseudomonadota</taxon>
        <taxon>Betaproteobacteria</taxon>
        <taxon>Burkholderiales</taxon>
        <taxon>Burkholderiaceae</taxon>
        <taxon>Paraburkholderia</taxon>
    </lineage>
</organism>
<sequence>MSTRTSTAVIRFCVPEISRIWVHVTIVGQDDMGKAHLSHVFLYALGF</sequence>
<name>A0A1X7M620_9BURK</name>
<evidence type="ECO:0000313" key="2">
    <source>
        <dbReference type="Proteomes" id="UP000193228"/>
    </source>
</evidence>
<dbReference type="Proteomes" id="UP000193228">
    <property type="component" value="Unassembled WGS sequence"/>
</dbReference>
<gene>
    <name evidence="1" type="ORF">SAMN06265784_12025</name>
</gene>
<proteinExistence type="predicted"/>
<protein>
    <submittedName>
        <fullName evidence="1">Uncharacterized protein</fullName>
    </submittedName>
</protein>
<accession>A0A1X7M620</accession>
<keyword evidence="2" id="KW-1185">Reference proteome</keyword>